<dbReference type="EMBL" id="MGGR01000001">
    <property type="protein sequence ID" value="OGM34929.1"/>
    <property type="molecule type" value="Genomic_DNA"/>
</dbReference>
<dbReference type="InterPro" id="IPR029063">
    <property type="entry name" value="SAM-dependent_MTases_sf"/>
</dbReference>
<dbReference type="GO" id="GO:0016423">
    <property type="term" value="F:tRNA (guanine) methyltransferase activity"/>
    <property type="evidence" value="ECO:0007669"/>
    <property type="project" value="TreeGrafter"/>
</dbReference>
<dbReference type="AlphaFoldDB" id="A0A1F7Z755"/>
<gene>
    <name evidence="2" type="ORF">A3D01_06205</name>
</gene>
<dbReference type="CDD" id="cd11715">
    <property type="entry name" value="THUMP_AdoMetMT"/>
    <property type="match status" value="1"/>
</dbReference>
<name>A0A1F7Z755_9BACT</name>
<dbReference type="SUPFAM" id="SSF53335">
    <property type="entry name" value="S-adenosyl-L-methionine-dependent methyltransferases"/>
    <property type="match status" value="1"/>
</dbReference>
<dbReference type="STRING" id="1802505.A3D01_06205"/>
<dbReference type="Proteomes" id="UP000177169">
    <property type="component" value="Unassembled WGS sequence"/>
</dbReference>
<sequence length="339" mass="37700">MKYIAYTTKGLEQVSSDEIKHLLPEAEIGEIKTKRIVFETDNEPQILLQLRTVDDVGVLVSKTGASTTEDVVSFAETLDFNEAISVIEQVRDIGKKFSITATLAGVQGYKSGELIERLSKVFTSKMGLQFSEIERLGFDIKIFVDRNEVYCSVRLAEESLHNRRFKTHSKEGSLKSTIAASLVQLACGWDTNLKVVDNFCGSGTILAEALLAGNQVFGGDIDPESVQITIKNLQNLHYKAEGKIKVLDATHTNWSNGCFDCAISNLPWGKQVEINHITSLYAGTMKEYQRILKPDGKLCLIVSNPELLVKYAKRYFPDKRVTTNKIGFLGQNPTIVLIT</sequence>
<protein>
    <recommendedName>
        <fullName evidence="1">Ribosomal RNA large subunit methyltransferase K/L-like methyltransferase domain-containing protein</fullName>
    </recommendedName>
</protein>
<dbReference type="Gene3D" id="3.30.2130.30">
    <property type="match status" value="1"/>
</dbReference>
<dbReference type="PANTHER" id="PTHR14911:SF13">
    <property type="entry name" value="TRNA (GUANINE(6)-N2)-METHYLTRANSFERASE THUMP3"/>
    <property type="match status" value="1"/>
</dbReference>
<comment type="caution">
    <text evidence="2">The sequence shown here is derived from an EMBL/GenBank/DDBJ whole genome shotgun (WGS) entry which is preliminary data.</text>
</comment>
<dbReference type="InterPro" id="IPR000241">
    <property type="entry name" value="RlmKL-like_Mtase"/>
</dbReference>
<evidence type="ECO:0000313" key="2">
    <source>
        <dbReference type="EMBL" id="OGM34929.1"/>
    </source>
</evidence>
<feature type="domain" description="Ribosomal RNA large subunit methyltransferase K/L-like methyltransferase" evidence="1">
    <location>
        <begin position="164"/>
        <end position="317"/>
    </location>
</feature>
<dbReference type="Pfam" id="PF01170">
    <property type="entry name" value="UPF0020"/>
    <property type="match status" value="1"/>
</dbReference>
<organism evidence="2 3">
    <name type="scientific">Candidatus Woesebacteria bacterium RIFCSPHIGHO2_02_FULL_39_13</name>
    <dbReference type="NCBI Taxonomy" id="1802505"/>
    <lineage>
        <taxon>Bacteria</taxon>
        <taxon>Candidatus Woeseibacteriota</taxon>
    </lineage>
</organism>
<evidence type="ECO:0000259" key="1">
    <source>
        <dbReference type="Pfam" id="PF01170"/>
    </source>
</evidence>
<evidence type="ECO:0000313" key="3">
    <source>
        <dbReference type="Proteomes" id="UP000177169"/>
    </source>
</evidence>
<dbReference type="PANTHER" id="PTHR14911">
    <property type="entry name" value="THUMP DOMAIN-CONTAINING"/>
    <property type="match status" value="1"/>
</dbReference>
<dbReference type="GO" id="GO:0030488">
    <property type="term" value="P:tRNA methylation"/>
    <property type="evidence" value="ECO:0007669"/>
    <property type="project" value="TreeGrafter"/>
</dbReference>
<accession>A0A1F7Z755</accession>
<dbReference type="CDD" id="cd02440">
    <property type="entry name" value="AdoMet_MTases"/>
    <property type="match status" value="1"/>
</dbReference>
<dbReference type="Gene3D" id="3.40.50.150">
    <property type="entry name" value="Vaccinia Virus protein VP39"/>
    <property type="match status" value="1"/>
</dbReference>
<proteinExistence type="predicted"/>
<reference evidence="2 3" key="1">
    <citation type="journal article" date="2016" name="Nat. Commun.">
        <title>Thousands of microbial genomes shed light on interconnected biogeochemical processes in an aquifer system.</title>
        <authorList>
            <person name="Anantharaman K."/>
            <person name="Brown C.T."/>
            <person name="Hug L.A."/>
            <person name="Sharon I."/>
            <person name="Castelle C.J."/>
            <person name="Probst A.J."/>
            <person name="Thomas B.C."/>
            <person name="Singh A."/>
            <person name="Wilkins M.J."/>
            <person name="Karaoz U."/>
            <person name="Brodie E.L."/>
            <person name="Williams K.H."/>
            <person name="Hubbard S.S."/>
            <person name="Banfield J.F."/>
        </authorList>
    </citation>
    <scope>NUCLEOTIDE SEQUENCE [LARGE SCALE GENOMIC DNA]</scope>
</reference>